<sequence>VKAANEAQGETLRVEFQVDQKFTNALHDAVEENIQPADVEKAMLADASLKELLTSGYRLNVYALRANVDAEEAARTIAEEQILPRLSGCKDEGIISMVKADNNYFYEAVLTYKESSSGGGGSSEPGQPDPQLTMYKITVAAYDTSLGTVTAPKEVKEGGSFTFTVEPGENADVTSVSVSGDYENCEDAEETYTVSNVQSDITITVVFEEKEEYPVQWYETNDGEYEAGTLIFRNGASAVMGNTHTLTLDATIKGLQAGQYAMNPTAAENFSFQNVVHLIVEKGSGVTEIPGYTEEEVESINLAAPPKKGFLASQKLKDVSLSGVEKMGMVAFYMTAVEKVALTNAEDIDIAQGAFMYCTWLFDVTIDAKNDLKIGNNAFDGALGVGASYGRDCTTKLTGGSIWIGEKAFGGIRDEIRINGNVESVGNRAFANNIGSLEVELNSDVTIHYAGGAEKFAEVCDGGLAGVGLTEENFAA</sequence>
<comment type="caution">
    <text evidence="1">The sequence shown here is derived from an EMBL/GenBank/DDBJ whole genome shotgun (WGS) entry which is preliminary data.</text>
</comment>
<reference evidence="1" key="2">
    <citation type="submission" date="2021-04" db="EMBL/GenBank/DDBJ databases">
        <authorList>
            <person name="Gilroy R."/>
        </authorList>
    </citation>
    <scope>NUCLEOTIDE SEQUENCE</scope>
    <source>
        <strain evidence="1">ChiHcolR34-3080</strain>
    </source>
</reference>
<dbReference type="InterPro" id="IPR026906">
    <property type="entry name" value="LRR_5"/>
</dbReference>
<dbReference type="Pfam" id="PF13306">
    <property type="entry name" value="LRR_5"/>
    <property type="match status" value="2"/>
</dbReference>
<dbReference type="AlphaFoldDB" id="A0A9D1Q8L7"/>
<name>A0A9D1Q8L7_9FIRM</name>
<protein>
    <submittedName>
        <fullName evidence="1">Leucine-rich repeat domain-containing protein</fullName>
    </submittedName>
</protein>
<proteinExistence type="predicted"/>
<gene>
    <name evidence="1" type="ORF">H9890_04425</name>
</gene>
<feature type="non-terminal residue" evidence="1">
    <location>
        <position position="1"/>
    </location>
</feature>
<dbReference type="InterPro" id="IPR032675">
    <property type="entry name" value="LRR_dom_sf"/>
</dbReference>
<dbReference type="Proteomes" id="UP000823933">
    <property type="component" value="Unassembled WGS sequence"/>
</dbReference>
<organism evidence="1 2">
    <name type="scientific">Candidatus Faecalibacterium intestinigallinarum</name>
    <dbReference type="NCBI Taxonomy" id="2838581"/>
    <lineage>
        <taxon>Bacteria</taxon>
        <taxon>Bacillati</taxon>
        <taxon>Bacillota</taxon>
        <taxon>Clostridia</taxon>
        <taxon>Eubacteriales</taxon>
        <taxon>Oscillospiraceae</taxon>
        <taxon>Faecalibacterium</taxon>
    </lineage>
</organism>
<accession>A0A9D1Q8L7</accession>
<dbReference type="Gene3D" id="3.80.10.10">
    <property type="entry name" value="Ribonuclease Inhibitor"/>
    <property type="match status" value="1"/>
</dbReference>
<dbReference type="EMBL" id="DXHQ01000050">
    <property type="protein sequence ID" value="HIW08632.1"/>
    <property type="molecule type" value="Genomic_DNA"/>
</dbReference>
<evidence type="ECO:0000313" key="2">
    <source>
        <dbReference type="Proteomes" id="UP000823933"/>
    </source>
</evidence>
<reference evidence="1" key="1">
    <citation type="journal article" date="2021" name="PeerJ">
        <title>Extensive microbial diversity within the chicken gut microbiome revealed by metagenomics and culture.</title>
        <authorList>
            <person name="Gilroy R."/>
            <person name="Ravi A."/>
            <person name="Getino M."/>
            <person name="Pursley I."/>
            <person name="Horton D.L."/>
            <person name="Alikhan N.F."/>
            <person name="Baker D."/>
            <person name="Gharbi K."/>
            <person name="Hall N."/>
            <person name="Watson M."/>
            <person name="Adriaenssens E.M."/>
            <person name="Foster-Nyarko E."/>
            <person name="Jarju S."/>
            <person name="Secka A."/>
            <person name="Antonio M."/>
            <person name="Oren A."/>
            <person name="Chaudhuri R.R."/>
            <person name="La Ragione R."/>
            <person name="Hildebrand F."/>
            <person name="Pallen M.J."/>
        </authorList>
    </citation>
    <scope>NUCLEOTIDE SEQUENCE</scope>
    <source>
        <strain evidence="1">ChiHcolR34-3080</strain>
    </source>
</reference>
<evidence type="ECO:0000313" key="1">
    <source>
        <dbReference type="EMBL" id="HIW08632.1"/>
    </source>
</evidence>